<evidence type="ECO:0000313" key="3">
    <source>
        <dbReference type="WBParaSite" id="Gr19_v10_g13408.t1"/>
    </source>
</evidence>
<accession>A0A914H3W2</accession>
<dbReference type="WBParaSite" id="Gr19_v10_g13408.t1">
    <property type="protein sequence ID" value="Gr19_v10_g13408.t1"/>
    <property type="gene ID" value="Gr19_v10_g13408"/>
</dbReference>
<name>A0A914H3W2_GLORO</name>
<organism evidence="2 3">
    <name type="scientific">Globodera rostochiensis</name>
    <name type="common">Golden nematode worm</name>
    <name type="synonym">Heterodera rostochiensis</name>
    <dbReference type="NCBI Taxonomy" id="31243"/>
    <lineage>
        <taxon>Eukaryota</taxon>
        <taxon>Metazoa</taxon>
        <taxon>Ecdysozoa</taxon>
        <taxon>Nematoda</taxon>
        <taxon>Chromadorea</taxon>
        <taxon>Rhabditida</taxon>
        <taxon>Tylenchina</taxon>
        <taxon>Tylenchomorpha</taxon>
        <taxon>Tylenchoidea</taxon>
        <taxon>Heteroderidae</taxon>
        <taxon>Heteroderinae</taxon>
        <taxon>Globodera</taxon>
    </lineage>
</organism>
<protein>
    <submittedName>
        <fullName evidence="3">Uncharacterized protein</fullName>
    </submittedName>
</protein>
<evidence type="ECO:0000313" key="2">
    <source>
        <dbReference type="Proteomes" id="UP000887572"/>
    </source>
</evidence>
<proteinExistence type="predicted"/>
<keyword evidence="2" id="KW-1185">Reference proteome</keyword>
<evidence type="ECO:0000256" key="1">
    <source>
        <dbReference type="SAM" id="MobiDB-lite"/>
    </source>
</evidence>
<feature type="compositionally biased region" description="Basic residues" evidence="1">
    <location>
        <begin position="85"/>
        <end position="96"/>
    </location>
</feature>
<feature type="region of interest" description="Disordered" evidence="1">
    <location>
        <begin position="76"/>
        <end position="101"/>
    </location>
</feature>
<sequence>MAHEKTCGVIGEIIGARREGRAATIIDARREGRAATIIDARREGRAATIGGYRRKRPLPFPPKLLNGCRSAGAQTGLDCGDGRSSRGRGARGRAGRRSAVDGGHLWGSDEADCAAIPGKTFVGHCPGGENTSPRWETHLLAAIFARIWLRIADENAVLTVARFAATDDQKEKKGQTDELWEGSKRIIFCKVCG</sequence>
<dbReference type="Proteomes" id="UP000887572">
    <property type="component" value="Unplaced"/>
</dbReference>
<dbReference type="AlphaFoldDB" id="A0A914H3W2"/>
<reference evidence="3" key="1">
    <citation type="submission" date="2022-11" db="UniProtKB">
        <authorList>
            <consortium name="WormBaseParasite"/>
        </authorList>
    </citation>
    <scope>IDENTIFICATION</scope>
</reference>